<dbReference type="Pfam" id="PF06910">
    <property type="entry name" value="MEA1"/>
    <property type="match status" value="1"/>
</dbReference>
<sequence length="224" mass="23742">MSISNGHHHQRGNISIPSHPAPFLAPPYPSSPAKVPFSTDDAASDDEADHESSAAHTAYYHPISAFDDGSAPNSDSEDHAGGVHEAASPIQSNGGGFIQLANPSPNVFFFDADACHLSALDLNGGVSGGVGGGVGGVMEEEVDDGEAEEEEERARQLEASISTAFREDDRRRSAPLTPENAARVLDAMRGVAFRGVPPDWADQVPEDQWVDRLRRMRGESSSPS</sequence>
<name>A0AAQ3QMD4_9LILI</name>
<feature type="region of interest" description="Disordered" evidence="1">
    <location>
        <begin position="1"/>
        <end position="88"/>
    </location>
</feature>
<reference evidence="2 3" key="1">
    <citation type="submission" date="2023-10" db="EMBL/GenBank/DDBJ databases">
        <title>Chromosome-scale genome assembly provides insights into flower coloration mechanisms of Canna indica.</title>
        <authorList>
            <person name="Li C."/>
        </authorList>
    </citation>
    <scope>NUCLEOTIDE SEQUENCE [LARGE SCALE GENOMIC DNA]</scope>
    <source>
        <tissue evidence="2">Flower</tissue>
    </source>
</reference>
<organism evidence="2 3">
    <name type="scientific">Canna indica</name>
    <name type="common">Indian-shot</name>
    <dbReference type="NCBI Taxonomy" id="4628"/>
    <lineage>
        <taxon>Eukaryota</taxon>
        <taxon>Viridiplantae</taxon>
        <taxon>Streptophyta</taxon>
        <taxon>Embryophyta</taxon>
        <taxon>Tracheophyta</taxon>
        <taxon>Spermatophyta</taxon>
        <taxon>Magnoliopsida</taxon>
        <taxon>Liliopsida</taxon>
        <taxon>Zingiberales</taxon>
        <taxon>Cannaceae</taxon>
        <taxon>Canna</taxon>
    </lineage>
</organism>
<protein>
    <submittedName>
        <fullName evidence="2">Uncharacterized protein</fullName>
    </submittedName>
</protein>
<keyword evidence="3" id="KW-1185">Reference proteome</keyword>
<dbReference type="EMBL" id="CP136896">
    <property type="protein sequence ID" value="WOL14803.1"/>
    <property type="molecule type" value="Genomic_DNA"/>
</dbReference>
<evidence type="ECO:0000256" key="1">
    <source>
        <dbReference type="SAM" id="MobiDB-lite"/>
    </source>
</evidence>
<feature type="compositionally biased region" description="Pro residues" evidence="1">
    <location>
        <begin position="19"/>
        <end position="30"/>
    </location>
</feature>
<gene>
    <name evidence="2" type="ORF">Cni_G23584</name>
</gene>
<dbReference type="PANTHER" id="PTHR37175">
    <property type="entry name" value="BNAA08G28800D PROTEIN"/>
    <property type="match status" value="1"/>
</dbReference>
<dbReference type="Proteomes" id="UP001327560">
    <property type="component" value="Chromosome 7"/>
</dbReference>
<accession>A0AAQ3QMD4</accession>
<dbReference type="AlphaFoldDB" id="A0AAQ3QMD4"/>
<dbReference type="PANTHER" id="PTHR37175:SF1">
    <property type="entry name" value="CONSTANS-LIKE PROTEIN-RELATED"/>
    <property type="match status" value="1"/>
</dbReference>
<evidence type="ECO:0000313" key="3">
    <source>
        <dbReference type="Proteomes" id="UP001327560"/>
    </source>
</evidence>
<feature type="compositionally biased region" description="Basic residues" evidence="1">
    <location>
        <begin position="1"/>
        <end position="11"/>
    </location>
</feature>
<proteinExistence type="predicted"/>
<evidence type="ECO:0000313" key="2">
    <source>
        <dbReference type="EMBL" id="WOL14803.1"/>
    </source>
</evidence>